<dbReference type="RefSeq" id="WP_285633477.1">
    <property type="nucleotide sequence ID" value="NZ_BSTJ01000014.1"/>
</dbReference>
<dbReference type="InterPro" id="IPR025996">
    <property type="entry name" value="MT1864/Rv1816-like_C"/>
</dbReference>
<dbReference type="GO" id="GO:0000976">
    <property type="term" value="F:transcription cis-regulatory region binding"/>
    <property type="evidence" value="ECO:0007669"/>
    <property type="project" value="TreeGrafter"/>
</dbReference>
<evidence type="ECO:0000256" key="1">
    <source>
        <dbReference type="ARBA" id="ARBA00023015"/>
    </source>
</evidence>
<dbReference type="Pfam" id="PF13305">
    <property type="entry name" value="TetR_C_33"/>
    <property type="match status" value="1"/>
</dbReference>
<reference evidence="6" key="1">
    <citation type="submission" date="2023-03" db="EMBL/GenBank/DDBJ databases">
        <title>Actinoallomurus iriomotensis NBRC 103681.</title>
        <authorList>
            <person name="Ichikawa N."/>
            <person name="Sato H."/>
            <person name="Tonouchi N."/>
        </authorList>
    </citation>
    <scope>NUCLEOTIDE SEQUENCE</scope>
    <source>
        <strain evidence="6">NBRC 103681</strain>
    </source>
</reference>
<keyword evidence="1" id="KW-0805">Transcription regulation</keyword>
<gene>
    <name evidence="6" type="ORF">Airi01_087560</name>
</gene>
<dbReference type="AlphaFoldDB" id="A0A9W6RRZ4"/>
<evidence type="ECO:0000313" key="6">
    <source>
        <dbReference type="EMBL" id="GLY80489.1"/>
    </source>
</evidence>
<dbReference type="InterPro" id="IPR050109">
    <property type="entry name" value="HTH-type_TetR-like_transc_reg"/>
</dbReference>
<sequence length="208" mass="22891">MPDETDLTTQRVRNPWGQGDRLRTEILDAAVRLLSELGGAEALTIRGVARAAGIAPASIYQHFADKAALVRGVVEYDYERLSAVMREADESADTDDVVGRVRAQMHAYCRFAIANPGHYRLMLGNRRVAREPDGRPRGPLVPVVESVAAAFERCERAGARLRLPSDRAAVMVFVGTHGRVALFHSGRADEDADRILQFVDELISLVVE</sequence>
<organism evidence="6 7">
    <name type="scientific">Actinoallomurus iriomotensis</name>
    <dbReference type="NCBI Taxonomy" id="478107"/>
    <lineage>
        <taxon>Bacteria</taxon>
        <taxon>Bacillati</taxon>
        <taxon>Actinomycetota</taxon>
        <taxon>Actinomycetes</taxon>
        <taxon>Streptosporangiales</taxon>
        <taxon>Thermomonosporaceae</taxon>
        <taxon>Actinoallomurus</taxon>
    </lineage>
</organism>
<dbReference type="SUPFAM" id="SSF46689">
    <property type="entry name" value="Homeodomain-like"/>
    <property type="match status" value="1"/>
</dbReference>
<dbReference type="GO" id="GO:0003700">
    <property type="term" value="F:DNA-binding transcription factor activity"/>
    <property type="evidence" value="ECO:0007669"/>
    <property type="project" value="TreeGrafter"/>
</dbReference>
<comment type="caution">
    <text evidence="6">The sequence shown here is derived from an EMBL/GenBank/DDBJ whole genome shotgun (WGS) entry which is preliminary data.</text>
</comment>
<dbReference type="InterPro" id="IPR009057">
    <property type="entry name" value="Homeodomain-like_sf"/>
</dbReference>
<dbReference type="Gene3D" id="1.10.357.10">
    <property type="entry name" value="Tetracycline Repressor, domain 2"/>
    <property type="match status" value="1"/>
</dbReference>
<accession>A0A9W6RRZ4</accession>
<keyword evidence="3" id="KW-0804">Transcription</keyword>
<name>A0A9W6RRZ4_9ACTN</name>
<dbReference type="Proteomes" id="UP001165135">
    <property type="component" value="Unassembled WGS sequence"/>
</dbReference>
<dbReference type="InterPro" id="IPR001647">
    <property type="entry name" value="HTH_TetR"/>
</dbReference>
<proteinExistence type="predicted"/>
<evidence type="ECO:0000259" key="5">
    <source>
        <dbReference type="PROSITE" id="PS50977"/>
    </source>
</evidence>
<feature type="domain" description="HTH tetR-type" evidence="5">
    <location>
        <begin position="20"/>
        <end position="81"/>
    </location>
</feature>
<dbReference type="EMBL" id="BSTJ01000014">
    <property type="protein sequence ID" value="GLY80489.1"/>
    <property type="molecule type" value="Genomic_DNA"/>
</dbReference>
<dbReference type="InterPro" id="IPR036271">
    <property type="entry name" value="Tet_transcr_reg_TetR-rel_C_sf"/>
</dbReference>
<evidence type="ECO:0000313" key="7">
    <source>
        <dbReference type="Proteomes" id="UP001165135"/>
    </source>
</evidence>
<evidence type="ECO:0000256" key="3">
    <source>
        <dbReference type="ARBA" id="ARBA00023163"/>
    </source>
</evidence>
<keyword evidence="2 4" id="KW-0238">DNA-binding</keyword>
<evidence type="ECO:0000256" key="2">
    <source>
        <dbReference type="ARBA" id="ARBA00023125"/>
    </source>
</evidence>
<dbReference type="Pfam" id="PF00440">
    <property type="entry name" value="TetR_N"/>
    <property type="match status" value="1"/>
</dbReference>
<dbReference type="PANTHER" id="PTHR30055">
    <property type="entry name" value="HTH-TYPE TRANSCRIPTIONAL REGULATOR RUTR"/>
    <property type="match status" value="1"/>
</dbReference>
<protein>
    <submittedName>
        <fullName evidence="6">TetR family transcriptional regulator</fullName>
    </submittedName>
</protein>
<dbReference type="SUPFAM" id="SSF48498">
    <property type="entry name" value="Tetracyclin repressor-like, C-terminal domain"/>
    <property type="match status" value="1"/>
</dbReference>
<dbReference type="PANTHER" id="PTHR30055:SF209">
    <property type="entry name" value="POSSIBLE TRANSCRIPTIONAL REGULATORY PROTEIN (PROBABLY TETR-FAMILY)"/>
    <property type="match status" value="1"/>
</dbReference>
<dbReference type="PROSITE" id="PS50977">
    <property type="entry name" value="HTH_TETR_2"/>
    <property type="match status" value="1"/>
</dbReference>
<feature type="DNA-binding region" description="H-T-H motif" evidence="4">
    <location>
        <begin position="44"/>
        <end position="63"/>
    </location>
</feature>
<evidence type="ECO:0000256" key="4">
    <source>
        <dbReference type="PROSITE-ProRule" id="PRU00335"/>
    </source>
</evidence>